<reference evidence="10 11" key="1">
    <citation type="submission" date="2024-03" db="EMBL/GenBank/DDBJ databases">
        <title>The Acrasis kona genome and developmental transcriptomes reveal deep origins of eukaryotic multicellular pathways.</title>
        <authorList>
            <person name="Sheikh S."/>
            <person name="Fu C.-J."/>
            <person name="Brown M.W."/>
            <person name="Baldauf S.L."/>
        </authorList>
    </citation>
    <scope>NUCLEOTIDE SEQUENCE [LARGE SCALE GENOMIC DNA]</scope>
    <source>
        <strain evidence="10 11">ATCC MYA-3509</strain>
    </source>
</reference>
<dbReference type="GO" id="GO:0005886">
    <property type="term" value="C:plasma membrane"/>
    <property type="evidence" value="ECO:0007669"/>
    <property type="project" value="UniProtKB-SubCell"/>
</dbReference>
<dbReference type="AlphaFoldDB" id="A0AAW2ZTJ6"/>
<dbReference type="Pfam" id="PF01554">
    <property type="entry name" value="MatE"/>
    <property type="match status" value="2"/>
</dbReference>
<dbReference type="Proteomes" id="UP001431209">
    <property type="component" value="Unassembled WGS sequence"/>
</dbReference>
<keyword evidence="6 9" id="KW-1133">Transmembrane helix</keyword>
<comment type="subcellular location">
    <subcellularLocation>
        <location evidence="1">Cell membrane</location>
        <topology evidence="1">Multi-pass membrane protein</topology>
    </subcellularLocation>
</comment>
<dbReference type="GO" id="GO:0015297">
    <property type="term" value="F:antiporter activity"/>
    <property type="evidence" value="ECO:0007669"/>
    <property type="project" value="InterPro"/>
</dbReference>
<evidence type="ECO:0000256" key="4">
    <source>
        <dbReference type="ARBA" id="ARBA00022475"/>
    </source>
</evidence>
<feature type="transmembrane region" description="Helical" evidence="9">
    <location>
        <begin position="339"/>
        <end position="359"/>
    </location>
</feature>
<comment type="caution">
    <text evidence="10">The sequence shown here is derived from an EMBL/GenBank/DDBJ whole genome shotgun (WGS) entry which is preliminary data.</text>
</comment>
<keyword evidence="4" id="KW-1003">Cell membrane</keyword>
<feature type="transmembrane region" description="Helical" evidence="9">
    <location>
        <begin position="302"/>
        <end position="327"/>
    </location>
</feature>
<feature type="transmembrane region" description="Helical" evidence="9">
    <location>
        <begin position="208"/>
        <end position="227"/>
    </location>
</feature>
<evidence type="ECO:0000256" key="9">
    <source>
        <dbReference type="SAM" id="Phobius"/>
    </source>
</evidence>
<dbReference type="EMBL" id="JAOPGA020001884">
    <property type="protein sequence ID" value="KAL0491902.1"/>
    <property type="molecule type" value="Genomic_DNA"/>
</dbReference>
<dbReference type="InterPro" id="IPR045069">
    <property type="entry name" value="MATE_euk"/>
</dbReference>
<keyword evidence="11" id="KW-1185">Reference proteome</keyword>
<protein>
    <submittedName>
        <fullName evidence="10">Multidrug and toxin extrusion protein</fullName>
    </submittedName>
</protein>
<sequence>MMTPTNTTPTNIKNVIVTESKEVAKIAFPVLVIYLSMIGMDLTDFFFIGRLGDSKFLAASALANTLFMALISIPYGMVHAQDTLVSQAHGANNKFVMKSVLCRSIILCSIVCIPLLIVFIFSNSFFKLVVKEEDALVADYASLYIHLLIPGVIPNAYFRIFSSYLVAQEELIVPIAVGLISLIINALLNLLLVTGINYKSLGFTGAPIATSLSRIISLVMIVVAVWIKESRNKQKDEKSDGMTFIQKITTIIKDAVRWSGIKHYIVLAIPSVVTMCLDFCCFQIVALLSSRFGEKSLSACNIILQITMFTYMFPFSISSAATVLVGRNLGGGQPKRAKYLGYITIVASGLIMSISAAVVFGTRSVITYIWSDDLQVHEFVIRVAPVISLFQLFDGVQVTTSGVLRGMGRQQISAVVGFFAYYVCGLPLGCVLAFVAHLDLVGLWVGLATALFVLSIILFIFLIIRVNWEKESEKAINTVKEQQEGVEEKVTNVPEITELPEMSGAEPPKVE</sequence>
<keyword evidence="3" id="KW-0813">Transport</keyword>
<keyword evidence="7 9" id="KW-0472">Membrane</keyword>
<feature type="transmembrane region" description="Helical" evidence="9">
    <location>
        <begin position="412"/>
        <end position="435"/>
    </location>
</feature>
<dbReference type="PIRSF" id="PIRSF006603">
    <property type="entry name" value="DinF"/>
    <property type="match status" value="1"/>
</dbReference>
<feature type="transmembrane region" description="Helical" evidence="9">
    <location>
        <begin position="141"/>
        <end position="160"/>
    </location>
</feature>
<proteinExistence type="inferred from homology"/>
<feature type="transmembrane region" description="Helical" evidence="9">
    <location>
        <begin position="441"/>
        <end position="464"/>
    </location>
</feature>
<evidence type="ECO:0000256" key="3">
    <source>
        <dbReference type="ARBA" id="ARBA00022448"/>
    </source>
</evidence>
<dbReference type="GO" id="GO:1990961">
    <property type="term" value="P:xenobiotic detoxification by transmembrane export across the plasma membrane"/>
    <property type="evidence" value="ECO:0007669"/>
    <property type="project" value="InterPro"/>
</dbReference>
<evidence type="ECO:0000256" key="7">
    <source>
        <dbReference type="ARBA" id="ARBA00023136"/>
    </source>
</evidence>
<feature type="transmembrane region" description="Helical" evidence="9">
    <location>
        <begin position="61"/>
        <end position="80"/>
    </location>
</feature>
<feature type="transmembrane region" description="Helical" evidence="9">
    <location>
        <begin position="172"/>
        <end position="196"/>
    </location>
</feature>
<feature type="transmembrane region" description="Helical" evidence="9">
    <location>
        <begin position="26"/>
        <end position="49"/>
    </location>
</feature>
<feature type="transmembrane region" description="Helical" evidence="9">
    <location>
        <begin position="379"/>
        <end position="400"/>
    </location>
</feature>
<dbReference type="NCBIfam" id="TIGR00797">
    <property type="entry name" value="matE"/>
    <property type="match status" value="1"/>
</dbReference>
<feature type="transmembrane region" description="Helical" evidence="9">
    <location>
        <begin position="264"/>
        <end position="290"/>
    </location>
</feature>
<dbReference type="GO" id="GO:0042910">
    <property type="term" value="F:xenobiotic transmembrane transporter activity"/>
    <property type="evidence" value="ECO:0007669"/>
    <property type="project" value="InterPro"/>
</dbReference>
<dbReference type="InterPro" id="IPR002528">
    <property type="entry name" value="MATE_fam"/>
</dbReference>
<keyword evidence="5 9" id="KW-0812">Transmembrane</keyword>
<dbReference type="InterPro" id="IPR048279">
    <property type="entry name" value="MdtK-like"/>
</dbReference>
<evidence type="ECO:0000313" key="11">
    <source>
        <dbReference type="Proteomes" id="UP001431209"/>
    </source>
</evidence>
<gene>
    <name evidence="10" type="ORF">AKO1_010052</name>
</gene>
<feature type="region of interest" description="Disordered" evidence="8">
    <location>
        <begin position="482"/>
        <end position="511"/>
    </location>
</feature>
<dbReference type="CDD" id="cd13132">
    <property type="entry name" value="MATE_eukaryotic"/>
    <property type="match status" value="1"/>
</dbReference>
<accession>A0AAW2ZTJ6</accession>
<evidence type="ECO:0000256" key="5">
    <source>
        <dbReference type="ARBA" id="ARBA00022692"/>
    </source>
</evidence>
<feature type="transmembrane region" description="Helical" evidence="9">
    <location>
        <begin position="100"/>
        <end position="121"/>
    </location>
</feature>
<evidence type="ECO:0000256" key="8">
    <source>
        <dbReference type="SAM" id="MobiDB-lite"/>
    </source>
</evidence>
<evidence type="ECO:0000256" key="6">
    <source>
        <dbReference type="ARBA" id="ARBA00022989"/>
    </source>
</evidence>
<dbReference type="PANTHER" id="PTHR11206">
    <property type="entry name" value="MULTIDRUG RESISTANCE PROTEIN"/>
    <property type="match status" value="1"/>
</dbReference>
<evidence type="ECO:0000256" key="1">
    <source>
        <dbReference type="ARBA" id="ARBA00004651"/>
    </source>
</evidence>
<comment type="similarity">
    <text evidence="2">Belongs to the multi antimicrobial extrusion (MATE) (TC 2.A.66.1) family.</text>
</comment>
<organism evidence="10 11">
    <name type="scientific">Acrasis kona</name>
    <dbReference type="NCBI Taxonomy" id="1008807"/>
    <lineage>
        <taxon>Eukaryota</taxon>
        <taxon>Discoba</taxon>
        <taxon>Heterolobosea</taxon>
        <taxon>Tetramitia</taxon>
        <taxon>Eutetramitia</taxon>
        <taxon>Acrasidae</taxon>
        <taxon>Acrasis</taxon>
    </lineage>
</organism>
<evidence type="ECO:0000313" key="10">
    <source>
        <dbReference type="EMBL" id="KAL0491902.1"/>
    </source>
</evidence>
<name>A0AAW2ZTJ6_9EUKA</name>
<evidence type="ECO:0000256" key="2">
    <source>
        <dbReference type="ARBA" id="ARBA00010199"/>
    </source>
</evidence>